<feature type="repeat" description="WD" evidence="3">
    <location>
        <begin position="225"/>
        <end position="248"/>
    </location>
</feature>
<keyword evidence="1 3" id="KW-0853">WD repeat</keyword>
<dbReference type="GO" id="GO:0005634">
    <property type="term" value="C:nucleus"/>
    <property type="evidence" value="ECO:0007669"/>
    <property type="project" value="TreeGrafter"/>
</dbReference>
<dbReference type="InterPro" id="IPR052640">
    <property type="entry name" value="Gemin-5"/>
</dbReference>
<dbReference type="PRINTS" id="PR00320">
    <property type="entry name" value="GPROTEINBRPT"/>
</dbReference>
<dbReference type="PROSITE" id="PS50294">
    <property type="entry name" value="WD_REPEATS_REGION"/>
    <property type="match status" value="2"/>
</dbReference>
<keyword evidence="2" id="KW-0677">Repeat</keyword>
<dbReference type="InterPro" id="IPR011047">
    <property type="entry name" value="Quinoprotein_ADH-like_sf"/>
</dbReference>
<feature type="region of interest" description="Disordered" evidence="4">
    <location>
        <begin position="696"/>
        <end position="829"/>
    </location>
</feature>
<gene>
    <name evidence="9" type="ORF">AAFF_G00189510</name>
</gene>
<evidence type="ECO:0000256" key="4">
    <source>
        <dbReference type="SAM" id="MobiDB-lite"/>
    </source>
</evidence>
<accession>A0AAD7W6Q4</accession>
<dbReference type="GO" id="GO:0000387">
    <property type="term" value="P:spliceosomal snRNP assembly"/>
    <property type="evidence" value="ECO:0007669"/>
    <property type="project" value="TreeGrafter"/>
</dbReference>
<evidence type="ECO:0000313" key="10">
    <source>
        <dbReference type="Proteomes" id="UP001221898"/>
    </source>
</evidence>
<evidence type="ECO:0000313" key="9">
    <source>
        <dbReference type="EMBL" id="KAJ8385425.1"/>
    </source>
</evidence>
<evidence type="ECO:0000259" key="6">
    <source>
        <dbReference type="Pfam" id="PF23774"/>
    </source>
</evidence>
<feature type="domain" description="Gem-associated protein 5 first beta-propeller" evidence="5">
    <location>
        <begin position="68"/>
        <end position="194"/>
    </location>
</feature>
<evidence type="ECO:0000256" key="2">
    <source>
        <dbReference type="ARBA" id="ARBA00022737"/>
    </source>
</evidence>
<feature type="repeat" description="WD" evidence="3">
    <location>
        <begin position="619"/>
        <end position="661"/>
    </location>
</feature>
<dbReference type="Pfam" id="PF23774">
    <property type="entry name" value="TPR_GEMI5"/>
    <property type="match status" value="1"/>
</dbReference>
<dbReference type="Pfam" id="PF23770">
    <property type="entry name" value="Beta-prop_RIG_1st"/>
    <property type="match status" value="1"/>
</dbReference>
<dbReference type="InterPro" id="IPR056432">
    <property type="entry name" value="Beta-prop_GEMI5_1st"/>
</dbReference>
<dbReference type="InterPro" id="IPR056424">
    <property type="entry name" value="Beta-prop_GEMI5_2nd"/>
</dbReference>
<evidence type="ECO:0000259" key="5">
    <source>
        <dbReference type="Pfam" id="PF23770"/>
    </source>
</evidence>
<feature type="repeat" description="WD" evidence="3">
    <location>
        <begin position="50"/>
        <end position="94"/>
    </location>
</feature>
<dbReference type="Pfam" id="PF23777">
    <property type="entry name" value="GEMI5_RBS"/>
    <property type="match status" value="1"/>
</dbReference>
<dbReference type="Gene3D" id="2.130.10.10">
    <property type="entry name" value="YVTN repeat-like/Quinoprotein amine dehydrogenase"/>
    <property type="match status" value="2"/>
</dbReference>
<protein>
    <recommendedName>
        <fullName evidence="11">Gem-associated protein 5</fullName>
    </recommendedName>
</protein>
<feature type="domain" description="Gem-associated protein 5 RBS" evidence="8">
    <location>
        <begin position="1141"/>
        <end position="1469"/>
    </location>
</feature>
<comment type="caution">
    <text evidence="9">The sequence shown here is derived from an EMBL/GenBank/DDBJ whole genome shotgun (WGS) entry which is preliminary data.</text>
</comment>
<feature type="domain" description="Gem-associated protein 5 TPR" evidence="6">
    <location>
        <begin position="878"/>
        <end position="1086"/>
    </location>
</feature>
<reference evidence="9" key="1">
    <citation type="journal article" date="2023" name="Science">
        <title>Genome structures resolve the early diversification of teleost fishes.</title>
        <authorList>
            <person name="Parey E."/>
            <person name="Louis A."/>
            <person name="Montfort J."/>
            <person name="Bouchez O."/>
            <person name="Roques C."/>
            <person name="Iampietro C."/>
            <person name="Lluch J."/>
            <person name="Castinel A."/>
            <person name="Donnadieu C."/>
            <person name="Desvignes T."/>
            <person name="Floi Bucao C."/>
            <person name="Jouanno E."/>
            <person name="Wen M."/>
            <person name="Mejri S."/>
            <person name="Dirks R."/>
            <person name="Jansen H."/>
            <person name="Henkel C."/>
            <person name="Chen W.J."/>
            <person name="Zahm M."/>
            <person name="Cabau C."/>
            <person name="Klopp C."/>
            <person name="Thompson A.W."/>
            <person name="Robinson-Rechavi M."/>
            <person name="Braasch I."/>
            <person name="Lecointre G."/>
            <person name="Bobe J."/>
            <person name="Postlethwait J.H."/>
            <person name="Berthelot C."/>
            <person name="Roest Crollius H."/>
            <person name="Guiguen Y."/>
        </authorList>
    </citation>
    <scope>NUCLEOTIDE SEQUENCE</scope>
    <source>
        <strain evidence="9">NC1722</strain>
    </source>
</reference>
<dbReference type="SMART" id="SM00320">
    <property type="entry name" value="WD40"/>
    <property type="match status" value="12"/>
</dbReference>
<dbReference type="GO" id="GO:0003730">
    <property type="term" value="F:mRNA 3'-UTR binding"/>
    <property type="evidence" value="ECO:0007669"/>
    <property type="project" value="TreeGrafter"/>
</dbReference>
<proteinExistence type="predicted"/>
<name>A0AAD7W6Q4_9TELE</name>
<dbReference type="Gene3D" id="1.25.40.1030">
    <property type="match status" value="1"/>
</dbReference>
<feature type="domain" description="Gem-associated protein 5 second beta-propeller" evidence="7">
    <location>
        <begin position="376"/>
        <end position="686"/>
    </location>
</feature>
<evidence type="ECO:0008006" key="11">
    <source>
        <dbReference type="Google" id="ProtNLM"/>
    </source>
</evidence>
<feature type="compositionally biased region" description="Basic and acidic residues" evidence="4">
    <location>
        <begin position="808"/>
        <end position="825"/>
    </location>
</feature>
<dbReference type="EMBL" id="JAINUG010000251">
    <property type="protein sequence ID" value="KAJ8385425.1"/>
    <property type="molecule type" value="Genomic_DNA"/>
</dbReference>
<dbReference type="PANTHER" id="PTHR46362:SF1">
    <property type="entry name" value="GEM-ASSOCIATED PROTEIN 5"/>
    <property type="match status" value="1"/>
</dbReference>
<sequence length="1482" mass="163707">MHERLLPASPNWYCSRSSDTNRNGIFGFGAKNTVYLISITTSSPAVVGELNGHKERVSGFAFCHHPGQENLCASTSDDGTVKIWDINEKVTLKEHKSHQSTITALHWSPVEKDLVVSGDEKGIVVCYWQNRDDTQTFFPEPRNIFCLSCSPHNGNYIAVGYKDGMIVVIDISKKNEVIHRLRGHDDEIHALAWCPSPNEEVLYCRAEESTEVSNGVTEGQDKGCYLASGSKDQTVRIWSTARGKGVMTLKLPFLKRRGMVVDPNVKERLWLTVHWPKGRPSNVVSSCFGGELIMWDLTKSGKQKWSLLGTSSESQNHCRIVFNMSSVHVGEDRELMISTSMDREIKCWDLSSLECCWTLPTLGGFVYTLSFSPVGTGCLALGVGDSMIRIWSTLSIQNKYETRTFWQGIKSKVTALCWHPGKEGSLAFGTDDGKVGIYEAYSNKPPQISSTYHRKTVYTLAWGPPIPPMSFGGAGDKPSFSLYSCAGEGVILQHDPWKLAGEATDIDKVICDTNNVKHKLSPHTDLCWKTDGNVLAIGNEDGSIEVYQAPNLKLLCTIQQHHKIINVLRWHHDHGSQPGTCHLLASGSSNAVVYVHDLKSVIESPPENPVLITEAYRSLVGHTSKITGLAWSPHHDGRLVTVCYDGTAQVWDVLKDEALCNYRGHKGRLLCVQWSPVDPDMVWTGGDDFTVQEWSVSKQEYTKPPRGKKGVDMEKKRASQQKAKAKKKKKALGKGGVRAEESESPNGEEERGGSPTGLGEGLLDNEEEVEREAASTPPPTAWSKEPGRPVDRAVAEKVQNEGKPFSFAKKEPKEEKRREKPDVQMKKRKARSILPLSTSMDHRPKEDLQQDCLTLAAVRYSEAMPSQCVPGSREHIQLGLFTDRESLYRMFQEEGKSHMDGGHYDSVVYLLLWKGDIAGALQMATEKGELTDHLVSIAPMAGYKVWLKTVEAFVKQLCFQEQFLKAASHLLSIHKVYEAVNLLKSQQLYREAIALAKARLQPEDPVLKDLYTTWAAVLEKDGHYSTAAKCYLAADSAFDAAKVIAKKGDMISLKAAAKLAGIVGENDLSHSLSLRCAKELMLAEDWLGAQEMLKTQESLLGHQVLLCTNELLFVRMSTANVIERSCSSSTHSWSELCGDGFLTTVKNVWQKEMGISANNLDRVRLIHQQLKAIDTPAATPNIPISQLLFHVSLDMALGVLSWLLSEWGAGLEELLTGVARCSAAGHFSLMSETCRLLFPEGKDSITLYKGKLESSDEKGLAAAESLEAFVCYLQLYELWWSSSDASLGVENNTSDALQSDITESQNPTASHGSDLQKLEKGVEVKAFLRSCQGLLSEPHAIFQATQRAIAEIQQRLASLVHQHSRAQGGAAIPGETQMVIPGVSQDTASTIDPGAADPGPSSVTESLPSLIALVSEHHKELDEIPEHVKKYPFPDVIECCLILLYMDKNSNFVLEHLKEAALGLLGKYGTTTLHCKACQRFL</sequence>
<evidence type="ECO:0000259" key="8">
    <source>
        <dbReference type="Pfam" id="PF23777"/>
    </source>
</evidence>
<evidence type="ECO:0000259" key="7">
    <source>
        <dbReference type="Pfam" id="PF23775"/>
    </source>
</evidence>
<dbReference type="Pfam" id="PF23775">
    <property type="entry name" value="Beta-prop_RIG_2nd"/>
    <property type="match status" value="1"/>
</dbReference>
<dbReference type="InterPro" id="IPR001680">
    <property type="entry name" value="WD40_rpt"/>
</dbReference>
<feature type="compositionally biased region" description="Basic residues" evidence="4">
    <location>
        <begin position="723"/>
        <end position="732"/>
    </location>
</feature>
<dbReference type="InterPro" id="IPR056420">
    <property type="entry name" value="GEMI5_RBS"/>
</dbReference>
<dbReference type="PROSITE" id="PS50082">
    <property type="entry name" value="WD_REPEATS_2"/>
    <property type="match status" value="4"/>
</dbReference>
<dbReference type="InterPro" id="IPR019775">
    <property type="entry name" value="WD40_repeat_CS"/>
</dbReference>
<keyword evidence="10" id="KW-1185">Reference proteome</keyword>
<feature type="compositionally biased region" description="Basic and acidic residues" evidence="4">
    <location>
        <begin position="785"/>
        <end position="800"/>
    </location>
</feature>
<dbReference type="SUPFAM" id="SSF50960">
    <property type="entry name" value="TolB, C-terminal domain"/>
    <property type="match status" value="1"/>
</dbReference>
<feature type="repeat" description="WD" evidence="3">
    <location>
        <begin position="662"/>
        <end position="704"/>
    </location>
</feature>
<dbReference type="InterPro" id="IPR020472">
    <property type="entry name" value="WD40_PAC1"/>
</dbReference>
<dbReference type="GO" id="GO:0032797">
    <property type="term" value="C:SMN complex"/>
    <property type="evidence" value="ECO:0007669"/>
    <property type="project" value="TreeGrafter"/>
</dbReference>
<evidence type="ECO:0000256" key="1">
    <source>
        <dbReference type="ARBA" id="ARBA00022574"/>
    </source>
</evidence>
<evidence type="ECO:0000256" key="3">
    <source>
        <dbReference type="PROSITE-ProRule" id="PRU00221"/>
    </source>
</evidence>
<dbReference type="Pfam" id="PF00400">
    <property type="entry name" value="WD40"/>
    <property type="match status" value="1"/>
</dbReference>
<dbReference type="PANTHER" id="PTHR46362">
    <property type="entry name" value="GEM-ASSOCIATED PROTEIN 5"/>
    <property type="match status" value="1"/>
</dbReference>
<dbReference type="SUPFAM" id="SSF50998">
    <property type="entry name" value="Quinoprotein alcohol dehydrogenase-like"/>
    <property type="match status" value="1"/>
</dbReference>
<dbReference type="Proteomes" id="UP001221898">
    <property type="component" value="Unassembled WGS sequence"/>
</dbReference>
<organism evidence="9 10">
    <name type="scientific">Aldrovandia affinis</name>
    <dbReference type="NCBI Taxonomy" id="143900"/>
    <lineage>
        <taxon>Eukaryota</taxon>
        <taxon>Metazoa</taxon>
        <taxon>Chordata</taxon>
        <taxon>Craniata</taxon>
        <taxon>Vertebrata</taxon>
        <taxon>Euteleostomi</taxon>
        <taxon>Actinopterygii</taxon>
        <taxon>Neopterygii</taxon>
        <taxon>Teleostei</taxon>
        <taxon>Notacanthiformes</taxon>
        <taxon>Halosauridae</taxon>
        <taxon>Aldrovandia</taxon>
    </lineage>
</organism>
<dbReference type="PROSITE" id="PS00678">
    <property type="entry name" value="WD_REPEATS_1"/>
    <property type="match status" value="2"/>
</dbReference>
<dbReference type="SUPFAM" id="SSF117289">
    <property type="entry name" value="Nucleoporin domain"/>
    <property type="match status" value="1"/>
</dbReference>
<dbReference type="InterPro" id="IPR015943">
    <property type="entry name" value="WD40/YVTN_repeat-like_dom_sf"/>
</dbReference>
<dbReference type="InterPro" id="IPR056421">
    <property type="entry name" value="TPR_GEMI5"/>
</dbReference>